<protein>
    <recommendedName>
        <fullName evidence="1">TPPC8 C-terminal Ig-like domain-containing protein</fullName>
    </recommendedName>
</protein>
<evidence type="ECO:0000313" key="3">
    <source>
        <dbReference type="Proteomes" id="UP000278143"/>
    </source>
</evidence>
<accession>A0A4P9YTW6</accession>
<evidence type="ECO:0000313" key="2">
    <source>
        <dbReference type="EMBL" id="RKP23235.1"/>
    </source>
</evidence>
<feature type="domain" description="TPPC8 C-terminal Ig-like" evidence="1">
    <location>
        <begin position="93"/>
        <end position="204"/>
    </location>
</feature>
<gene>
    <name evidence="2" type="ORF">SYNPS1DRAFT_24764</name>
</gene>
<keyword evidence="3" id="KW-1185">Reference proteome</keyword>
<dbReference type="EMBL" id="KZ991186">
    <property type="protein sequence ID" value="RKP23235.1"/>
    <property type="molecule type" value="Genomic_DNA"/>
</dbReference>
<sequence length="246" mass="27039">MDRTLSSALGNLFDRTVHAFTLFVFGEIDLTVFWQVPRQGRFGHHHLLGVNLSSASARDADAASSFVRTSSLTKRNSILSVASRMTLSVEDPIKVLVTSPSEIGHDFVESGLCILEIAISFKNCAIGQVEFTLELEEADEAFAQRPEAGAPIAKSDASPARFDWIGVTQLTGMLEEHEERVLTVQACFSQPGVYNLNRWRMTVTVLSPISNLLYHDHLGGLNADRTAFTETPSQPHYITVAHATHS</sequence>
<dbReference type="GO" id="GO:1990072">
    <property type="term" value="C:TRAPPIII protein complex"/>
    <property type="evidence" value="ECO:0007669"/>
    <property type="project" value="TreeGrafter"/>
</dbReference>
<dbReference type="Pfam" id="PF24542">
    <property type="entry name" value="Ig_TPPC8_C"/>
    <property type="match status" value="1"/>
</dbReference>
<evidence type="ECO:0000259" key="1">
    <source>
        <dbReference type="Pfam" id="PF24542"/>
    </source>
</evidence>
<dbReference type="AlphaFoldDB" id="A0A4P9YTW6"/>
<reference evidence="3" key="1">
    <citation type="journal article" date="2018" name="Nat. Microbiol.">
        <title>Leveraging single-cell genomics to expand the fungal tree of life.</title>
        <authorList>
            <person name="Ahrendt S.R."/>
            <person name="Quandt C.A."/>
            <person name="Ciobanu D."/>
            <person name="Clum A."/>
            <person name="Salamov A."/>
            <person name="Andreopoulos B."/>
            <person name="Cheng J.F."/>
            <person name="Woyke T."/>
            <person name="Pelin A."/>
            <person name="Henrissat B."/>
            <person name="Reynolds N.K."/>
            <person name="Benny G.L."/>
            <person name="Smith M.E."/>
            <person name="James T.Y."/>
            <person name="Grigoriev I.V."/>
        </authorList>
    </citation>
    <scope>NUCLEOTIDE SEQUENCE [LARGE SCALE GENOMIC DNA]</scope>
    <source>
        <strain evidence="3">Benny S71-1</strain>
    </source>
</reference>
<name>A0A4P9YTW6_9FUNG</name>
<dbReference type="PANTHER" id="PTHR12975:SF6">
    <property type="entry name" value="TRAFFICKING PROTEIN PARTICLE COMPLEX SUBUNIT 8"/>
    <property type="match status" value="1"/>
</dbReference>
<dbReference type="InterPro" id="IPR057651">
    <property type="entry name" value="Ig_TPPC8_C"/>
</dbReference>
<dbReference type="OrthoDB" id="2436012at2759"/>
<dbReference type="PANTHER" id="PTHR12975">
    <property type="entry name" value="TRANSPORT PROTEIN TRAPP"/>
    <property type="match status" value="1"/>
</dbReference>
<dbReference type="Proteomes" id="UP000278143">
    <property type="component" value="Unassembled WGS sequence"/>
</dbReference>
<organism evidence="2 3">
    <name type="scientific">Syncephalis pseudoplumigaleata</name>
    <dbReference type="NCBI Taxonomy" id="1712513"/>
    <lineage>
        <taxon>Eukaryota</taxon>
        <taxon>Fungi</taxon>
        <taxon>Fungi incertae sedis</taxon>
        <taxon>Zoopagomycota</taxon>
        <taxon>Zoopagomycotina</taxon>
        <taxon>Zoopagomycetes</taxon>
        <taxon>Zoopagales</taxon>
        <taxon>Piptocephalidaceae</taxon>
        <taxon>Syncephalis</taxon>
    </lineage>
</organism>
<proteinExistence type="predicted"/>
<dbReference type="InterPro" id="IPR024420">
    <property type="entry name" value="TRAPP_III_complex_Trs85"/>
</dbReference>